<evidence type="ECO:0000256" key="9">
    <source>
        <dbReference type="ARBA" id="ARBA00022989"/>
    </source>
</evidence>
<organism evidence="15 16">
    <name type="scientific">Desulfatitalea alkaliphila</name>
    <dbReference type="NCBI Taxonomy" id="2929485"/>
    <lineage>
        <taxon>Bacteria</taxon>
        <taxon>Pseudomonadati</taxon>
        <taxon>Thermodesulfobacteriota</taxon>
        <taxon>Desulfobacteria</taxon>
        <taxon>Desulfobacterales</taxon>
        <taxon>Desulfosarcinaceae</taxon>
        <taxon>Desulfatitalea</taxon>
    </lineage>
</organism>
<dbReference type="FunFam" id="3.40.1690.10:FF:000001">
    <property type="entry name" value="Flagellar biosynthetic protein FlhB"/>
    <property type="match status" value="1"/>
</dbReference>
<evidence type="ECO:0000256" key="4">
    <source>
        <dbReference type="ARBA" id="ARBA00022448"/>
    </source>
</evidence>
<keyword evidence="6 13" id="KW-0812">Transmembrane</keyword>
<reference evidence="15" key="1">
    <citation type="submission" date="2022-04" db="EMBL/GenBank/DDBJ databases">
        <title>Desulfatitalea alkaliphila sp. nov., a novel anaerobic sulfate-reducing bacterium isolated from terrestrial mud volcano, Taman Peninsula, Russia.</title>
        <authorList>
            <person name="Khomyakova M.A."/>
            <person name="Merkel A.Y."/>
            <person name="Slobodkin A.I."/>
        </authorList>
    </citation>
    <scope>NUCLEOTIDE SEQUENCE</scope>
    <source>
        <strain evidence="15">M08but</strain>
    </source>
</reference>
<feature type="transmembrane region" description="Helical" evidence="13">
    <location>
        <begin position="138"/>
        <end position="163"/>
    </location>
</feature>
<keyword evidence="11 13" id="KW-1006">Bacterial flagellum protein export</keyword>
<evidence type="ECO:0000313" key="16">
    <source>
        <dbReference type="Proteomes" id="UP001165427"/>
    </source>
</evidence>
<keyword evidence="7 13" id="KW-1005">Bacterial flagellum biogenesis</keyword>
<dbReference type="PRINTS" id="PR00950">
    <property type="entry name" value="TYPE3IMSPROT"/>
</dbReference>
<dbReference type="PANTHER" id="PTHR30531:SF12">
    <property type="entry name" value="FLAGELLAR BIOSYNTHETIC PROTEIN FLHB"/>
    <property type="match status" value="1"/>
</dbReference>
<keyword evidence="9 13" id="KW-1133">Transmembrane helix</keyword>
<sequence>MAEKPEQEKTEPATPKKRQEARKKGNVAQSREIPSVVVLLSALSVFYFAGGWMFGQLGEIMRSVFLQITYSDMGATTTHAMFWQLFKKVVLLLSPLLMVVAVAGIAGNVSQFGFMITGEKMKPKLSKLNPIEGIKRLLSLRSLIELFKSVFKVLIIGSVAFAVVRRELELIPAMVELSIPAVLAYVGGVALKMGFFTCLVLIILAALDYVFQRWQHERDLRMTKQEVKDEHKQSEGDPLVRSRIRSAQREMAQRRMMSQVPDATVVITNPTHLAIAIKFERSMPAPMVVAKGAGHVAQKIKEIAAENNIPVIEEKPLARTLYKSVEIDQYIPVDLYKAVAEILAYVYRLKGLT</sequence>
<dbReference type="SUPFAM" id="SSF160544">
    <property type="entry name" value="EscU C-terminal domain-like"/>
    <property type="match status" value="1"/>
</dbReference>
<dbReference type="RefSeq" id="WP_246908421.1">
    <property type="nucleotide sequence ID" value="NZ_JALJRB010000012.1"/>
</dbReference>
<evidence type="ECO:0000256" key="12">
    <source>
        <dbReference type="ARBA" id="ARBA00025078"/>
    </source>
</evidence>
<protein>
    <recommendedName>
        <fullName evidence="3 13">Flagellar biosynthetic protein FlhB</fullName>
    </recommendedName>
</protein>
<feature type="transmembrane region" description="Helical" evidence="13">
    <location>
        <begin position="183"/>
        <end position="211"/>
    </location>
</feature>
<keyword evidence="16" id="KW-1185">Reference proteome</keyword>
<feature type="transmembrane region" description="Helical" evidence="13">
    <location>
        <begin position="33"/>
        <end position="54"/>
    </location>
</feature>
<accession>A0AA41R312</accession>
<dbReference type="Pfam" id="PF01312">
    <property type="entry name" value="Bac_export_2"/>
    <property type="match status" value="1"/>
</dbReference>
<feature type="compositionally biased region" description="Basic residues" evidence="14">
    <location>
        <begin position="15"/>
        <end position="25"/>
    </location>
</feature>
<evidence type="ECO:0000256" key="2">
    <source>
        <dbReference type="ARBA" id="ARBA00010690"/>
    </source>
</evidence>
<dbReference type="GO" id="GO:0044780">
    <property type="term" value="P:bacterial-type flagellum assembly"/>
    <property type="evidence" value="ECO:0007669"/>
    <property type="project" value="InterPro"/>
</dbReference>
<dbReference type="Proteomes" id="UP001165427">
    <property type="component" value="Unassembled WGS sequence"/>
</dbReference>
<evidence type="ECO:0000256" key="5">
    <source>
        <dbReference type="ARBA" id="ARBA00022475"/>
    </source>
</evidence>
<evidence type="ECO:0000256" key="13">
    <source>
        <dbReference type="RuleBase" id="RU364091"/>
    </source>
</evidence>
<gene>
    <name evidence="13 15" type="primary">flhB</name>
    <name evidence="15" type="ORF">MRX98_11985</name>
</gene>
<dbReference type="Gene3D" id="3.40.1690.10">
    <property type="entry name" value="secretion proteins EscU"/>
    <property type="match status" value="1"/>
</dbReference>
<proteinExistence type="inferred from homology"/>
<evidence type="ECO:0000256" key="7">
    <source>
        <dbReference type="ARBA" id="ARBA00022795"/>
    </source>
</evidence>
<dbReference type="InterPro" id="IPR029025">
    <property type="entry name" value="T3SS_substrate_exporter_C"/>
</dbReference>
<name>A0AA41R312_9BACT</name>
<evidence type="ECO:0000256" key="6">
    <source>
        <dbReference type="ARBA" id="ARBA00022692"/>
    </source>
</evidence>
<dbReference type="NCBIfam" id="TIGR00328">
    <property type="entry name" value="flhB"/>
    <property type="match status" value="1"/>
</dbReference>
<feature type="transmembrane region" description="Helical" evidence="13">
    <location>
        <begin position="89"/>
        <end position="117"/>
    </location>
</feature>
<keyword evidence="10 13" id="KW-0472">Membrane</keyword>
<evidence type="ECO:0000256" key="14">
    <source>
        <dbReference type="SAM" id="MobiDB-lite"/>
    </source>
</evidence>
<feature type="compositionally biased region" description="Basic and acidic residues" evidence="14">
    <location>
        <begin position="1"/>
        <end position="11"/>
    </location>
</feature>
<dbReference type="GO" id="GO:0005886">
    <property type="term" value="C:plasma membrane"/>
    <property type="evidence" value="ECO:0007669"/>
    <property type="project" value="UniProtKB-SubCell"/>
</dbReference>
<keyword evidence="15" id="KW-0969">Cilium</keyword>
<keyword evidence="4 13" id="KW-0813">Transport</keyword>
<keyword evidence="15" id="KW-0282">Flagellum</keyword>
<evidence type="ECO:0000256" key="1">
    <source>
        <dbReference type="ARBA" id="ARBA00004651"/>
    </source>
</evidence>
<dbReference type="EMBL" id="JALJRB010000012">
    <property type="protein sequence ID" value="MCJ8501294.1"/>
    <property type="molecule type" value="Genomic_DNA"/>
</dbReference>
<evidence type="ECO:0000256" key="11">
    <source>
        <dbReference type="ARBA" id="ARBA00023225"/>
    </source>
</evidence>
<comment type="subcellular location">
    <subcellularLocation>
        <location evidence="1">Cell membrane</location>
        <topology evidence="1">Multi-pass membrane protein</topology>
    </subcellularLocation>
</comment>
<comment type="caution">
    <text evidence="15">The sequence shown here is derived from an EMBL/GenBank/DDBJ whole genome shotgun (WGS) entry which is preliminary data.</text>
</comment>
<comment type="function">
    <text evidence="12 13">Required for formation of the rod structure in the basal body of the flagellar apparatus. Together with FliI and FliH, may constitute the export apparatus of flagellin.</text>
</comment>
<keyword evidence="5 13" id="KW-1003">Cell membrane</keyword>
<evidence type="ECO:0000256" key="3">
    <source>
        <dbReference type="ARBA" id="ARBA00021622"/>
    </source>
</evidence>
<feature type="region of interest" description="Disordered" evidence="14">
    <location>
        <begin position="1"/>
        <end position="26"/>
    </location>
</feature>
<evidence type="ECO:0000256" key="8">
    <source>
        <dbReference type="ARBA" id="ARBA00022927"/>
    </source>
</evidence>
<keyword evidence="8 13" id="KW-0653">Protein transport</keyword>
<comment type="similarity">
    <text evidence="2 13">Belongs to the type III secretion exporter family.</text>
</comment>
<evidence type="ECO:0000256" key="10">
    <source>
        <dbReference type="ARBA" id="ARBA00023136"/>
    </source>
</evidence>
<dbReference type="InterPro" id="IPR006135">
    <property type="entry name" value="T3SS_substrate_exporter"/>
</dbReference>
<keyword evidence="15" id="KW-0966">Cell projection</keyword>
<dbReference type="Gene3D" id="6.10.250.2080">
    <property type="match status" value="1"/>
</dbReference>
<dbReference type="InterPro" id="IPR006136">
    <property type="entry name" value="FlhB"/>
</dbReference>
<dbReference type="GO" id="GO:0009306">
    <property type="term" value="P:protein secretion"/>
    <property type="evidence" value="ECO:0007669"/>
    <property type="project" value="InterPro"/>
</dbReference>
<dbReference type="PANTHER" id="PTHR30531">
    <property type="entry name" value="FLAGELLAR BIOSYNTHETIC PROTEIN FLHB"/>
    <property type="match status" value="1"/>
</dbReference>
<evidence type="ECO:0000313" key="15">
    <source>
        <dbReference type="EMBL" id="MCJ8501294.1"/>
    </source>
</evidence>
<dbReference type="AlphaFoldDB" id="A0AA41R312"/>